<evidence type="ECO:0000313" key="2">
    <source>
        <dbReference type="Proteomes" id="UP000030708"/>
    </source>
</evidence>
<protein>
    <submittedName>
        <fullName evidence="1">Uncharacterized protein</fullName>
    </submittedName>
</protein>
<reference evidence="1 2" key="1">
    <citation type="submission" date="2013-02" db="EMBL/GenBank/DDBJ databases">
        <title>The Genome Annotation of Plasmodium falciparum Tanzania (2000708).</title>
        <authorList>
            <consortium name="The Broad Institute Genome Sequencing Platform"/>
            <consortium name="The Broad Institute Genome Sequencing Center for Infectious Disease"/>
            <person name="Neafsey D."/>
            <person name="Hoffman S."/>
            <person name="Volkman S."/>
            <person name="Rosenthal P."/>
            <person name="Walker B."/>
            <person name="Young S.K."/>
            <person name="Zeng Q."/>
            <person name="Gargeya S."/>
            <person name="Fitzgerald M."/>
            <person name="Haas B."/>
            <person name="Abouelleil A."/>
            <person name="Allen A.W."/>
            <person name="Alvarado L."/>
            <person name="Arachchi H.M."/>
            <person name="Berlin A.M."/>
            <person name="Chapman S.B."/>
            <person name="Gainer-Dewar J."/>
            <person name="Goldberg J."/>
            <person name="Griggs A."/>
            <person name="Gujja S."/>
            <person name="Hansen M."/>
            <person name="Howarth C."/>
            <person name="Imamovic A."/>
            <person name="Ireland A."/>
            <person name="Larimer J."/>
            <person name="McCowan C."/>
            <person name="Murphy C."/>
            <person name="Pearson M."/>
            <person name="Poon T.W."/>
            <person name="Priest M."/>
            <person name="Roberts A."/>
            <person name="Saif S."/>
            <person name="Shea T."/>
            <person name="Sisk P."/>
            <person name="Sykes S."/>
            <person name="Wortman J."/>
            <person name="Nusbaum C."/>
            <person name="Birren B."/>
        </authorList>
    </citation>
    <scope>NUCLEOTIDE SEQUENCE [LARGE SCALE GENOMIC DNA]</scope>
    <source>
        <strain evidence="2">Tanzania (2000708)</strain>
    </source>
</reference>
<dbReference type="eggNOG" id="ENOG502STFC">
    <property type="taxonomic scope" value="Eukaryota"/>
</dbReference>
<proteinExistence type="predicted"/>
<reference evidence="1 2" key="2">
    <citation type="submission" date="2013-02" db="EMBL/GenBank/DDBJ databases">
        <title>The Genome Sequence of Plasmodium falciparum Tanzania (2000708).</title>
        <authorList>
            <consortium name="The Broad Institute Genome Sequencing Platform"/>
            <consortium name="The Broad Institute Genome Sequencing Center for Infectious Disease"/>
            <person name="Neafsey D."/>
            <person name="Cheeseman I."/>
            <person name="Volkman S."/>
            <person name="Adams J."/>
            <person name="Walker B."/>
            <person name="Young S.K."/>
            <person name="Zeng Q."/>
            <person name="Gargeya S."/>
            <person name="Fitzgerald M."/>
            <person name="Haas B."/>
            <person name="Abouelleil A."/>
            <person name="Alvarado L."/>
            <person name="Arachchi H.M."/>
            <person name="Berlin A.M."/>
            <person name="Chapman S.B."/>
            <person name="Dewar J."/>
            <person name="Goldberg J."/>
            <person name="Griggs A."/>
            <person name="Gujja S."/>
            <person name="Hansen M."/>
            <person name="Howarth C."/>
            <person name="Imamovic A."/>
            <person name="Larimer J."/>
            <person name="McCowan C."/>
            <person name="Murphy C."/>
            <person name="Neiman D."/>
            <person name="Pearson M."/>
            <person name="Priest M."/>
            <person name="Roberts A."/>
            <person name="Saif S."/>
            <person name="Shea T."/>
            <person name="Sisk P."/>
            <person name="Sykes S."/>
            <person name="Wortman J."/>
            <person name="Nusbaum C."/>
            <person name="Birren B."/>
        </authorList>
    </citation>
    <scope>NUCLEOTIDE SEQUENCE [LARGE SCALE GENOMIC DNA]</scope>
    <source>
        <strain evidence="2">Tanzania (2000708)</strain>
    </source>
</reference>
<sequence length="416" mass="49031">MLYVDKMKKENELSIENDEDSTYKYTKVKFGEGCTLPNTCSINDERKNFLSQNEEFHSKLYSNNIENEEEELSDYFNMFNNVDETYNNSPHCQKDLSLIESIQALTDITSGNDRLYSIIPDNISESDVQIIKDEENEILENLDDNEVMKELLINDIQSDVEENNLVENHLNNMENISVNYNLHDNLNMMRNVNNDININIHNNVDNNQNVHMNNNNNNAVVNNNNVDINNNNNADVNNNNNVDINNIPPAYVVDTVSFFKDKSKLDYLLALIFSPKNSTDTYEDRVEYQKRFEIYELLRKVSKEENKYQKHLEKMKEKVFESIKNLPEELYDESIKNGELFDNSEILFGLKYENSLLKNMNNYKKKLLHAYKILLYLRYPFYLVKKKNPMLFYISESKAVSRQKQINSQKKKLKKK</sequence>
<dbReference type="OrthoDB" id="1668230at2759"/>
<organism evidence="1 2">
    <name type="scientific">Plasmodium falciparum Tanzania</name>
    <name type="common">2000708</name>
    <dbReference type="NCBI Taxonomy" id="1036725"/>
    <lineage>
        <taxon>Eukaryota</taxon>
        <taxon>Sar</taxon>
        <taxon>Alveolata</taxon>
        <taxon>Apicomplexa</taxon>
        <taxon>Aconoidasida</taxon>
        <taxon>Haemosporida</taxon>
        <taxon>Plasmodiidae</taxon>
        <taxon>Plasmodium</taxon>
        <taxon>Plasmodium (Laverania)</taxon>
    </lineage>
</organism>
<evidence type="ECO:0000313" key="1">
    <source>
        <dbReference type="EMBL" id="ETW36165.1"/>
    </source>
</evidence>
<accession>A0A024W6L5</accession>
<dbReference type="Proteomes" id="UP000030708">
    <property type="component" value="Unassembled WGS sequence"/>
</dbReference>
<gene>
    <name evidence="1" type="ORF">PFTANZ_03129</name>
</gene>
<dbReference type="AlphaFoldDB" id="A0A024W6L5"/>
<dbReference type="EMBL" id="KI926426">
    <property type="protein sequence ID" value="ETW36165.1"/>
    <property type="molecule type" value="Genomic_DNA"/>
</dbReference>
<name>A0A024W6L5_PLAFA</name>